<keyword evidence="1" id="KW-0812">Transmembrane</keyword>
<organism evidence="2 3">
    <name type="scientific">Weissella confusa</name>
    <name type="common">Lactobacillus confusus</name>
    <dbReference type="NCBI Taxonomy" id="1583"/>
    <lineage>
        <taxon>Bacteria</taxon>
        <taxon>Bacillati</taxon>
        <taxon>Bacillota</taxon>
        <taxon>Bacilli</taxon>
        <taxon>Lactobacillales</taxon>
        <taxon>Lactobacillaceae</taxon>
        <taxon>Weissella</taxon>
    </lineage>
</organism>
<feature type="transmembrane region" description="Helical" evidence="1">
    <location>
        <begin position="7"/>
        <end position="28"/>
    </location>
</feature>
<comment type="caution">
    <text evidence="2">The sequence shown here is derived from an EMBL/GenBank/DDBJ whole genome shotgun (WGS) entry which is preliminary data.</text>
</comment>
<keyword evidence="1" id="KW-1133">Transmembrane helix</keyword>
<keyword evidence="1" id="KW-0472">Membrane</keyword>
<evidence type="ECO:0000256" key="1">
    <source>
        <dbReference type="SAM" id="Phobius"/>
    </source>
</evidence>
<proteinExistence type="predicted"/>
<feature type="transmembrane region" description="Helical" evidence="1">
    <location>
        <begin position="53"/>
        <end position="75"/>
    </location>
</feature>
<gene>
    <name evidence="2" type="ORF">C6P11_04735</name>
</gene>
<dbReference type="AlphaFoldDB" id="A0A4Z0S148"/>
<protein>
    <submittedName>
        <fullName evidence="2">Uncharacterized protein</fullName>
    </submittedName>
</protein>
<name>A0A4Z0S148_WEICO</name>
<accession>A0A4Z0S148</accession>
<dbReference type="EMBL" id="PVSN01000028">
    <property type="protein sequence ID" value="TGE73257.1"/>
    <property type="molecule type" value="Genomic_DNA"/>
</dbReference>
<dbReference type="Proteomes" id="UP000297646">
    <property type="component" value="Unassembled WGS sequence"/>
</dbReference>
<evidence type="ECO:0000313" key="3">
    <source>
        <dbReference type="Proteomes" id="UP000297646"/>
    </source>
</evidence>
<dbReference type="RefSeq" id="WP_135519014.1">
    <property type="nucleotide sequence ID" value="NZ_PVSN01000028.1"/>
</dbReference>
<sequence length="126" mass="13873">MKFKFALGIVITMIFSVIITIDVLYMPIKLAFESSGNFLEPSTPPTQAENFNFFAKLLLIEIVPPIILTVINIIITKSIGKESTEMQTRFVISSFFCFLGDATFVCGSGAKGVRNIADIIFLLLVG</sequence>
<reference evidence="2 3" key="1">
    <citation type="submission" date="2018-03" db="EMBL/GenBank/DDBJ databases">
        <title>Genome sequencing of Weissella confusa isolates.</title>
        <authorList>
            <person name="Kajala I."/>
            <person name="Baruah R."/>
            <person name="Bergsveinson J."/>
            <person name="Juvonen R."/>
            <person name="Ziola B."/>
        </authorList>
    </citation>
    <scope>NUCLEOTIDE SEQUENCE [LARGE SCALE GENOMIC DNA]</scope>
    <source>
        <strain evidence="2 3">VTT E-062653</strain>
    </source>
</reference>
<dbReference type="OrthoDB" id="4550662at2"/>
<evidence type="ECO:0000313" key="2">
    <source>
        <dbReference type="EMBL" id="TGE73257.1"/>
    </source>
</evidence>